<dbReference type="Gene3D" id="3.90.1580.10">
    <property type="entry name" value="paralog of FGE (formylglycine-generating enzyme)"/>
    <property type="match status" value="1"/>
</dbReference>
<proteinExistence type="predicted"/>
<accession>A0A402D457</accession>
<reference evidence="1 2" key="1">
    <citation type="journal article" date="2019" name="Int. J. Syst. Evol. Microbiol.">
        <title>Capsulimonas corticalis gen. nov., sp. nov., an aerobic capsulated bacterium, of a novel bacterial order, Capsulimonadales ord. nov., of the class Armatimonadia of the phylum Armatimonadetes.</title>
        <authorList>
            <person name="Li J."/>
            <person name="Kudo C."/>
            <person name="Tonouchi A."/>
        </authorList>
    </citation>
    <scope>NUCLEOTIDE SEQUENCE [LARGE SCALE GENOMIC DNA]</scope>
    <source>
        <strain evidence="1 2">AX-7</strain>
    </source>
</reference>
<dbReference type="Proteomes" id="UP000287394">
    <property type="component" value="Chromosome"/>
</dbReference>
<sequence length="71" mass="8107">MVYCNMLSKRDGFDQIYSYRSVTKTAATGVTALEDFHCDIKENGYRLLTSAEYEFVVRAGTTWFFDGDDAD</sequence>
<evidence type="ECO:0000313" key="2">
    <source>
        <dbReference type="Proteomes" id="UP000287394"/>
    </source>
</evidence>
<dbReference type="AlphaFoldDB" id="A0A402D457"/>
<dbReference type="EMBL" id="AP025739">
    <property type="protein sequence ID" value="BDI31180.1"/>
    <property type="molecule type" value="Genomic_DNA"/>
</dbReference>
<organism evidence="1 2">
    <name type="scientific">Capsulimonas corticalis</name>
    <dbReference type="NCBI Taxonomy" id="2219043"/>
    <lineage>
        <taxon>Bacteria</taxon>
        <taxon>Bacillati</taxon>
        <taxon>Armatimonadota</taxon>
        <taxon>Armatimonadia</taxon>
        <taxon>Capsulimonadales</taxon>
        <taxon>Capsulimonadaceae</taxon>
        <taxon>Capsulimonas</taxon>
    </lineage>
</organism>
<dbReference type="KEGG" id="ccot:CCAX7_32310"/>
<evidence type="ECO:0000313" key="1">
    <source>
        <dbReference type="EMBL" id="BDI31180.1"/>
    </source>
</evidence>
<keyword evidence="2" id="KW-1185">Reference proteome</keyword>
<dbReference type="InterPro" id="IPR042095">
    <property type="entry name" value="SUMF_sf"/>
</dbReference>
<protein>
    <submittedName>
        <fullName evidence="1">Uncharacterized protein</fullName>
    </submittedName>
</protein>
<gene>
    <name evidence="1" type="ORF">CCAX7_32310</name>
</gene>
<name>A0A402D457_9BACT</name>